<dbReference type="GO" id="GO:0008270">
    <property type="term" value="F:zinc ion binding"/>
    <property type="evidence" value="ECO:0007669"/>
    <property type="project" value="UniProtKB-KW"/>
</dbReference>
<dbReference type="Gene3D" id="3.30.160.60">
    <property type="entry name" value="Classic Zinc Finger"/>
    <property type="match status" value="2"/>
</dbReference>
<feature type="domain" description="C2H2-type" evidence="8">
    <location>
        <begin position="297"/>
        <end position="325"/>
    </location>
</feature>
<dbReference type="InterPro" id="IPR013087">
    <property type="entry name" value="Znf_C2H2_type"/>
</dbReference>
<gene>
    <name evidence="9" type="ORF">ABEB36_006596</name>
</gene>
<dbReference type="EMBL" id="JBDJPC010000005">
    <property type="protein sequence ID" value="KAL1501231.1"/>
    <property type="molecule type" value="Genomic_DNA"/>
</dbReference>
<dbReference type="PANTHER" id="PTHR24406">
    <property type="entry name" value="TRANSCRIPTIONAL REPRESSOR CTCFL-RELATED"/>
    <property type="match status" value="1"/>
</dbReference>
<evidence type="ECO:0000256" key="2">
    <source>
        <dbReference type="ARBA" id="ARBA00022723"/>
    </source>
</evidence>
<protein>
    <recommendedName>
        <fullName evidence="8">C2H2-type domain-containing protein</fullName>
    </recommendedName>
</protein>
<dbReference type="Proteomes" id="UP001566132">
    <property type="component" value="Unassembled WGS sequence"/>
</dbReference>
<keyword evidence="10" id="KW-1185">Reference proteome</keyword>
<evidence type="ECO:0000313" key="10">
    <source>
        <dbReference type="Proteomes" id="UP001566132"/>
    </source>
</evidence>
<keyword evidence="4 7" id="KW-0863">Zinc-finger</keyword>
<dbReference type="InterPro" id="IPR050888">
    <property type="entry name" value="ZnF_C2H2-type_TF"/>
</dbReference>
<dbReference type="PROSITE" id="PS00028">
    <property type="entry name" value="ZINC_FINGER_C2H2_1"/>
    <property type="match status" value="1"/>
</dbReference>
<keyword evidence="3" id="KW-0677">Repeat</keyword>
<evidence type="ECO:0000256" key="6">
    <source>
        <dbReference type="ARBA" id="ARBA00023242"/>
    </source>
</evidence>
<sequence>MDQQPNNKTNTGGPKILKIPDLIPINYHKTRAKVNLNTGEFDMENNNNLPVPKCRIISDHKISISAPATTNQSVSWDNIVFKDEQQTSESTPMDGQYSLKIEKPSKRFKKIEIKEKLFIRLVRLDISKKLAESNEQSYKSGYEHRKFHMKKGSKLELQKLNINKTESVKMEELLLKKFKKNQEKQQTGNQSSTNEDNCSDFEPYVYKKTTKSVYETYKPVTNEKGEITLQCLLCPFVGDKFKKMSLHYKFKHKLTPIEEMNFCNVKGCQFKTVHRGMLKWHMKRHSLAADKIVTEEYPCNQCGKIFGQRKGYLIHLKHTHKEENTAPKTDFPCATCNFRTNSQQNLQAHIYRSHVPDELKPCFKCNICGYDTHYKGMDKFCKTPVWKHMGVSIQAFLMLVERSEVEYSHTSNHFRL</sequence>
<evidence type="ECO:0000256" key="3">
    <source>
        <dbReference type="ARBA" id="ARBA00022737"/>
    </source>
</evidence>
<dbReference type="SUPFAM" id="SSF57667">
    <property type="entry name" value="beta-beta-alpha zinc fingers"/>
    <property type="match status" value="1"/>
</dbReference>
<dbReference type="GO" id="GO:0005634">
    <property type="term" value="C:nucleus"/>
    <property type="evidence" value="ECO:0007669"/>
    <property type="project" value="UniProtKB-SubCell"/>
</dbReference>
<dbReference type="PROSITE" id="PS50157">
    <property type="entry name" value="ZINC_FINGER_C2H2_2"/>
    <property type="match status" value="1"/>
</dbReference>
<accession>A0ABD1EUZ0</accession>
<keyword evidence="6" id="KW-0539">Nucleus</keyword>
<comment type="subcellular location">
    <subcellularLocation>
        <location evidence="1">Nucleus</location>
    </subcellularLocation>
</comment>
<dbReference type="SMART" id="SM00355">
    <property type="entry name" value="ZnF_C2H2"/>
    <property type="match status" value="4"/>
</dbReference>
<organism evidence="9 10">
    <name type="scientific">Hypothenemus hampei</name>
    <name type="common">Coffee berry borer</name>
    <dbReference type="NCBI Taxonomy" id="57062"/>
    <lineage>
        <taxon>Eukaryota</taxon>
        <taxon>Metazoa</taxon>
        <taxon>Ecdysozoa</taxon>
        <taxon>Arthropoda</taxon>
        <taxon>Hexapoda</taxon>
        <taxon>Insecta</taxon>
        <taxon>Pterygota</taxon>
        <taxon>Neoptera</taxon>
        <taxon>Endopterygota</taxon>
        <taxon>Coleoptera</taxon>
        <taxon>Polyphaga</taxon>
        <taxon>Cucujiformia</taxon>
        <taxon>Curculionidae</taxon>
        <taxon>Scolytinae</taxon>
        <taxon>Hypothenemus</taxon>
    </lineage>
</organism>
<keyword evidence="5" id="KW-0862">Zinc</keyword>
<evidence type="ECO:0000256" key="7">
    <source>
        <dbReference type="PROSITE-ProRule" id="PRU00042"/>
    </source>
</evidence>
<proteinExistence type="predicted"/>
<evidence type="ECO:0000256" key="5">
    <source>
        <dbReference type="ARBA" id="ARBA00022833"/>
    </source>
</evidence>
<reference evidence="9 10" key="1">
    <citation type="submission" date="2024-05" db="EMBL/GenBank/DDBJ databases">
        <title>Genetic variation in Jamaican populations of the coffee berry borer (Hypothenemus hampei).</title>
        <authorList>
            <person name="Errbii M."/>
            <person name="Myrie A."/>
        </authorList>
    </citation>
    <scope>NUCLEOTIDE SEQUENCE [LARGE SCALE GENOMIC DNA]</scope>
    <source>
        <strain evidence="9">JA-Hopewell-2020-01-JO</strain>
        <tissue evidence="9">Whole body</tissue>
    </source>
</reference>
<evidence type="ECO:0000259" key="8">
    <source>
        <dbReference type="PROSITE" id="PS50157"/>
    </source>
</evidence>
<keyword evidence="2" id="KW-0479">Metal-binding</keyword>
<dbReference type="InterPro" id="IPR036236">
    <property type="entry name" value="Znf_C2H2_sf"/>
</dbReference>
<evidence type="ECO:0000256" key="4">
    <source>
        <dbReference type="ARBA" id="ARBA00022771"/>
    </source>
</evidence>
<comment type="caution">
    <text evidence="9">The sequence shown here is derived from an EMBL/GenBank/DDBJ whole genome shotgun (WGS) entry which is preliminary data.</text>
</comment>
<name>A0ABD1EUZ0_HYPHA</name>
<evidence type="ECO:0000313" key="9">
    <source>
        <dbReference type="EMBL" id="KAL1501231.1"/>
    </source>
</evidence>
<evidence type="ECO:0000256" key="1">
    <source>
        <dbReference type="ARBA" id="ARBA00004123"/>
    </source>
</evidence>
<dbReference type="AlphaFoldDB" id="A0ABD1EUZ0"/>